<sequence length="92" mass="10380">MAGEDPDFKAVVWENLVAKIQGRGFMLGEQGEDGIPNGYQDFRLGFDGDDEEKFMVRSSEQLGVMLSICDKKKVAPALTIHIGRLKKTHRRR</sequence>
<organism evidence="1 2">
    <name type="scientific">Zymoseptoria tritici ST99CH_1A5</name>
    <dbReference type="NCBI Taxonomy" id="1276529"/>
    <lineage>
        <taxon>Eukaryota</taxon>
        <taxon>Fungi</taxon>
        <taxon>Dikarya</taxon>
        <taxon>Ascomycota</taxon>
        <taxon>Pezizomycotina</taxon>
        <taxon>Dothideomycetes</taxon>
        <taxon>Dothideomycetidae</taxon>
        <taxon>Mycosphaerellales</taxon>
        <taxon>Mycosphaerellaceae</taxon>
        <taxon>Zymoseptoria</taxon>
    </lineage>
</organism>
<dbReference type="Proteomes" id="UP000215453">
    <property type="component" value="Chromosome 8"/>
</dbReference>
<evidence type="ECO:0000313" key="2">
    <source>
        <dbReference type="Proteomes" id="UP000215453"/>
    </source>
</evidence>
<gene>
    <name evidence="1" type="ORF">ZT1A5_G8673</name>
</gene>
<accession>A0A1Y6LUB8</accession>
<dbReference type="EMBL" id="LT882683">
    <property type="protein sequence ID" value="SMY27229.1"/>
    <property type="molecule type" value="Genomic_DNA"/>
</dbReference>
<name>A0A1Y6LUB8_ZYMTR</name>
<reference evidence="1 2" key="1">
    <citation type="submission" date="2016-10" db="EMBL/GenBank/DDBJ databases">
        <authorList>
            <person name="Varghese N."/>
        </authorList>
    </citation>
    <scope>NUCLEOTIDE SEQUENCE [LARGE SCALE GENOMIC DNA]</scope>
</reference>
<proteinExistence type="predicted"/>
<protein>
    <submittedName>
        <fullName evidence="1">Uncharacterized protein</fullName>
    </submittedName>
</protein>
<dbReference type="AlphaFoldDB" id="A0A1Y6LUB8"/>
<evidence type="ECO:0000313" key="1">
    <source>
        <dbReference type="EMBL" id="SMY27229.1"/>
    </source>
</evidence>